<dbReference type="PROSITE" id="PS00028">
    <property type="entry name" value="ZINC_FINGER_C2H2_1"/>
    <property type="match status" value="7"/>
</dbReference>
<evidence type="ECO:0000256" key="2">
    <source>
        <dbReference type="ARBA" id="ARBA00022723"/>
    </source>
</evidence>
<dbReference type="GO" id="GO:0005634">
    <property type="term" value="C:nucleus"/>
    <property type="evidence" value="ECO:0007669"/>
    <property type="project" value="UniProtKB-SubCell"/>
</dbReference>
<feature type="non-terminal residue" evidence="9">
    <location>
        <position position="1"/>
    </location>
</feature>
<evidence type="ECO:0000256" key="5">
    <source>
        <dbReference type="ARBA" id="ARBA00022833"/>
    </source>
</evidence>
<evidence type="ECO:0000256" key="1">
    <source>
        <dbReference type="ARBA" id="ARBA00004123"/>
    </source>
</evidence>
<reference evidence="9 10" key="1">
    <citation type="submission" date="2024-05" db="EMBL/GenBank/DDBJ databases">
        <authorList>
            <person name="Wallberg A."/>
        </authorList>
    </citation>
    <scope>NUCLEOTIDE SEQUENCE [LARGE SCALE GENOMIC DNA]</scope>
</reference>
<dbReference type="SMART" id="SM00355">
    <property type="entry name" value="ZnF_C2H2"/>
    <property type="match status" value="11"/>
</dbReference>
<comment type="caution">
    <text evidence="9">The sequence shown here is derived from an EMBL/GenBank/DDBJ whole genome shotgun (WGS) entry which is preliminary data.</text>
</comment>
<dbReference type="PANTHER" id="PTHR16515:SF66">
    <property type="entry name" value="C2H2-TYPE DOMAIN-CONTAINING PROTEIN"/>
    <property type="match status" value="1"/>
</dbReference>
<keyword evidence="10" id="KW-1185">Reference proteome</keyword>
<dbReference type="EMBL" id="CAXKWB010116069">
    <property type="protein sequence ID" value="CAL4235869.1"/>
    <property type="molecule type" value="Genomic_DNA"/>
</dbReference>
<dbReference type="AlphaFoldDB" id="A0AAV2SUJ3"/>
<evidence type="ECO:0000256" key="4">
    <source>
        <dbReference type="ARBA" id="ARBA00022771"/>
    </source>
</evidence>
<dbReference type="Pfam" id="PF00096">
    <property type="entry name" value="zf-C2H2"/>
    <property type="match status" value="1"/>
</dbReference>
<dbReference type="InterPro" id="IPR036236">
    <property type="entry name" value="Znf_C2H2_sf"/>
</dbReference>
<sequence>HWKGKHPNEQICPLCKKDYSNKVAFLGFLTEHMLEHSSEEYETYLQIKVPEIKFLRPDPKKNKSANEATASNTGQSMKVGEYLCPLCKKSFTALTDMISHIDDHKQVKNLYCSVCKLQFKTDGELKRHMQTHEIQKFNLVQDKEFKSHESIEKYDSVIHNSPCARRECVTETNSESINCPICFISFIDKTAAVSHFQRLHICPICEIFLPTKTDMDDHIKSHACQTCQIAKSVHQIKSKGNNVIQKTNCCIFCKSKLNDNSFVCVCNICNKRLPISQYLKLHVMGHAEHFKYRVCNKDIVRKSVPAPYGCFLCHINFGNNQLFMEHMNVIHCYDKETNLYMCSICNIGFNEVIELKIHNEEHLEKINLLHNKKYVCFICDKLFETLMELKTHNATVHSICTARERTCSVCYIHFVNALELNIHMRSCKNTYNPKEVLETEKIPCPLCKWSFWPASRMNIHIMTHYTENIKGLF</sequence>
<keyword evidence="6" id="KW-0539">Nucleus</keyword>
<organism evidence="9 10">
    <name type="scientific">Meganyctiphanes norvegica</name>
    <name type="common">Northern krill</name>
    <name type="synonym">Thysanopoda norvegica</name>
    <dbReference type="NCBI Taxonomy" id="48144"/>
    <lineage>
        <taxon>Eukaryota</taxon>
        <taxon>Metazoa</taxon>
        <taxon>Ecdysozoa</taxon>
        <taxon>Arthropoda</taxon>
        <taxon>Crustacea</taxon>
        <taxon>Multicrustacea</taxon>
        <taxon>Malacostraca</taxon>
        <taxon>Eumalacostraca</taxon>
        <taxon>Eucarida</taxon>
        <taxon>Euphausiacea</taxon>
        <taxon>Euphausiidae</taxon>
        <taxon>Meganyctiphanes</taxon>
    </lineage>
</organism>
<dbReference type="Pfam" id="PF13912">
    <property type="entry name" value="zf-C2H2_6"/>
    <property type="match status" value="2"/>
</dbReference>
<name>A0AAV2SUJ3_MEGNR</name>
<keyword evidence="2" id="KW-0479">Metal-binding</keyword>
<proteinExistence type="predicted"/>
<evidence type="ECO:0000259" key="8">
    <source>
        <dbReference type="PROSITE" id="PS50157"/>
    </source>
</evidence>
<comment type="subcellular location">
    <subcellularLocation>
        <location evidence="1">Nucleus</location>
    </subcellularLocation>
</comment>
<protein>
    <recommendedName>
        <fullName evidence="8">C2H2-type domain-containing protein</fullName>
    </recommendedName>
</protein>
<feature type="domain" description="C2H2-type" evidence="8">
    <location>
        <begin position="374"/>
        <end position="398"/>
    </location>
</feature>
<dbReference type="PROSITE" id="PS50157">
    <property type="entry name" value="ZINC_FINGER_C2H2_2"/>
    <property type="match status" value="4"/>
</dbReference>
<dbReference type="GO" id="GO:0010468">
    <property type="term" value="P:regulation of gene expression"/>
    <property type="evidence" value="ECO:0007669"/>
    <property type="project" value="TreeGrafter"/>
</dbReference>
<gene>
    <name evidence="9" type="ORF">MNOR_LOCUS40129</name>
</gene>
<evidence type="ECO:0000313" key="10">
    <source>
        <dbReference type="Proteomes" id="UP001497623"/>
    </source>
</evidence>
<feature type="domain" description="C2H2-type" evidence="8">
    <location>
        <begin position="308"/>
        <end position="336"/>
    </location>
</feature>
<evidence type="ECO:0000313" key="9">
    <source>
        <dbReference type="EMBL" id="CAL4235869.1"/>
    </source>
</evidence>
<keyword evidence="4 7" id="KW-0863">Zinc-finger</keyword>
<dbReference type="GO" id="GO:0008270">
    <property type="term" value="F:zinc ion binding"/>
    <property type="evidence" value="ECO:0007669"/>
    <property type="project" value="UniProtKB-KW"/>
</dbReference>
<feature type="domain" description="C2H2-type" evidence="8">
    <location>
        <begin position="110"/>
        <end position="137"/>
    </location>
</feature>
<keyword evidence="5" id="KW-0862">Zinc</keyword>
<evidence type="ECO:0000256" key="7">
    <source>
        <dbReference type="PROSITE-ProRule" id="PRU00042"/>
    </source>
</evidence>
<dbReference type="InterPro" id="IPR013087">
    <property type="entry name" value="Znf_C2H2_type"/>
</dbReference>
<dbReference type="SUPFAM" id="SSF57667">
    <property type="entry name" value="beta-beta-alpha zinc fingers"/>
    <property type="match status" value="2"/>
</dbReference>
<evidence type="ECO:0000256" key="3">
    <source>
        <dbReference type="ARBA" id="ARBA00022737"/>
    </source>
</evidence>
<dbReference type="Proteomes" id="UP001497623">
    <property type="component" value="Unassembled WGS sequence"/>
</dbReference>
<evidence type="ECO:0000256" key="6">
    <source>
        <dbReference type="ARBA" id="ARBA00023242"/>
    </source>
</evidence>
<feature type="domain" description="C2H2-type" evidence="8">
    <location>
        <begin position="82"/>
        <end position="109"/>
    </location>
</feature>
<dbReference type="PANTHER" id="PTHR16515">
    <property type="entry name" value="PR DOMAIN ZINC FINGER PROTEIN"/>
    <property type="match status" value="1"/>
</dbReference>
<dbReference type="Gene3D" id="3.30.160.60">
    <property type="entry name" value="Classic Zinc Finger"/>
    <property type="match status" value="3"/>
</dbReference>
<keyword evidence="3" id="KW-0677">Repeat</keyword>
<accession>A0AAV2SUJ3</accession>
<dbReference type="InterPro" id="IPR050331">
    <property type="entry name" value="Zinc_finger"/>
</dbReference>